<reference evidence="10" key="1">
    <citation type="submission" date="2023-07" db="EMBL/GenBank/DDBJ databases">
        <title>Chromosome-level genome assembly of Artemia franciscana.</title>
        <authorList>
            <person name="Jo E."/>
        </authorList>
    </citation>
    <scope>NUCLEOTIDE SEQUENCE</scope>
    <source>
        <tissue evidence="10">Whole body</tissue>
    </source>
</reference>
<dbReference type="InterPro" id="IPR015679">
    <property type="entry name" value="PLipase_D_fam"/>
</dbReference>
<dbReference type="InterPro" id="IPR025202">
    <property type="entry name" value="PLD-like_dom"/>
</dbReference>
<dbReference type="PIRSF" id="PIRSF009376">
    <property type="entry name" value="Phospholipase_D_euk"/>
    <property type="match status" value="1"/>
</dbReference>
<dbReference type="Proteomes" id="UP001187531">
    <property type="component" value="Unassembled WGS sequence"/>
</dbReference>
<dbReference type="EC" id="3.1.4.4" evidence="7"/>
<evidence type="ECO:0000256" key="3">
    <source>
        <dbReference type="ARBA" id="ARBA00022737"/>
    </source>
</evidence>
<dbReference type="Gene3D" id="3.30.1520.10">
    <property type="entry name" value="Phox-like domain"/>
    <property type="match status" value="1"/>
</dbReference>
<evidence type="ECO:0000313" key="10">
    <source>
        <dbReference type="EMBL" id="KAK2722684.1"/>
    </source>
</evidence>
<keyword evidence="11" id="KW-1185">Reference proteome</keyword>
<keyword evidence="3" id="KW-0677">Repeat</keyword>
<dbReference type="InterPro" id="IPR001736">
    <property type="entry name" value="PLipase_D/transphosphatidylase"/>
</dbReference>
<keyword evidence="4 7" id="KW-0378">Hydrolase</keyword>
<dbReference type="FunFam" id="3.30.870.10:FF:000011">
    <property type="entry name" value="Phospholipase"/>
    <property type="match status" value="1"/>
</dbReference>
<dbReference type="EMBL" id="JAVRJZ010000005">
    <property type="protein sequence ID" value="KAK2722684.1"/>
    <property type="molecule type" value="Genomic_DNA"/>
</dbReference>
<sequence>MMNSSDYYVLEEPNIPIGIRVVNCEKIKETGCTLSSYIFTISVNSRVREWKIKRRYSDILNLEKNSRASLEILHPAEDNIDNTKCSVPRIPGRRDYFMGEKRIEEWRQQLERYLQDIIDMEDLRQLSETLKFLGVSRFSFMDTPEPKSEEYFLRKISSETFGLGLLPVQIRQSTTWTGKFLLIKDTWIGVMDSPNGRLENVILMNRHFRLSQTQNGFFFSNSSTKLSLRKRYGCKADEWLKSVTNVKNLPAWDFISLNRFKSFAPLRLNSHAKWFVDGDLYMMAVADAMESAQKVIFIADWWLSPELYLKRPKNNENDDWRLDRILERKAKKGVKIFILIFKDRLNLLKLQSSYTEKTLACHQNIKILSYPDYLLRNQDNLRHHVSFSHHEKLVIIDQSWVFTGGIDLCYGRWDDNKHRLVDTKKEPDRYWIGKDYINLNLAAFSKLEKPYEDLIDRKKIPRTPWHDVCAAVGGRVARDAARHFIERWNFVKASKVNRDNSYPFLIPRSYNECSENIPSWMTNYFHVNCQVIRSVGQWSAGVQTEDSIHLAYCSAIRESKHYIYIENQFFISLAAEDNSVHNKISQTLLKRILKARSEQRRFRVYVVMPLLPGFEGEIKPKKGTSLLAICHWIYSSICRGPKSLMEKLKEKGIDPSEYITFYGLRKHSKLSGELVTEQIYVHSKLMIVDDKTVICGSANINDRSLLGNRDSEICFIFKDLEFTPSEMDGRPYNCGRFAGSLRKHLFQEHLGFLEETEPIDSADLVSESFYREFCRNTASSNTEIYEKVFNCLPASQLTTFSEVESYRSVEPLSIQNPEQAEEELKQLKGNLVLLPLDFLCNENLQPPLFTREFILPTAVWT</sequence>
<feature type="domain" description="PX" evidence="9">
    <location>
        <begin position="1"/>
        <end position="140"/>
    </location>
</feature>
<feature type="domain" description="PLD phosphodiesterase" evidence="8">
    <location>
        <begin position="385"/>
        <end position="412"/>
    </location>
</feature>
<dbReference type="GO" id="GO:0004630">
    <property type="term" value="F:phospholipase D activity"/>
    <property type="evidence" value="ECO:0007669"/>
    <property type="project" value="UniProtKB-UniRule"/>
</dbReference>
<dbReference type="InterPro" id="IPR001683">
    <property type="entry name" value="PX_dom"/>
</dbReference>
<feature type="domain" description="PLD phosphodiesterase" evidence="8">
    <location>
        <begin position="677"/>
        <end position="704"/>
    </location>
</feature>
<evidence type="ECO:0000256" key="4">
    <source>
        <dbReference type="ARBA" id="ARBA00022801"/>
    </source>
</evidence>
<dbReference type="AlphaFoldDB" id="A0AA88LDS1"/>
<accession>A0AA88LDS1</accession>
<keyword evidence="5 7" id="KW-0442">Lipid degradation</keyword>
<dbReference type="PROSITE" id="PS50195">
    <property type="entry name" value="PX"/>
    <property type="match status" value="1"/>
</dbReference>
<dbReference type="InterPro" id="IPR036871">
    <property type="entry name" value="PX_dom_sf"/>
</dbReference>
<dbReference type="SMART" id="SM00155">
    <property type="entry name" value="PLDc"/>
    <property type="match status" value="2"/>
</dbReference>
<dbReference type="PANTHER" id="PTHR18896">
    <property type="entry name" value="PHOSPHOLIPASE D"/>
    <property type="match status" value="1"/>
</dbReference>
<dbReference type="SMART" id="SM00312">
    <property type="entry name" value="PX"/>
    <property type="match status" value="1"/>
</dbReference>
<dbReference type="GO" id="GO:0006654">
    <property type="term" value="P:phosphatidic acid biosynthetic process"/>
    <property type="evidence" value="ECO:0007669"/>
    <property type="project" value="InterPro"/>
</dbReference>
<comment type="similarity">
    <text evidence="2 7">Belongs to the phospholipase D family.</text>
</comment>
<name>A0AA88LDS1_ARTSF</name>
<dbReference type="Pfam" id="PF13091">
    <property type="entry name" value="PLDc_2"/>
    <property type="match status" value="1"/>
</dbReference>
<dbReference type="SUPFAM" id="SSF56024">
    <property type="entry name" value="Phospholipase D/nuclease"/>
    <property type="match status" value="2"/>
</dbReference>
<protein>
    <recommendedName>
        <fullName evidence="7">Phospholipase</fullName>
        <ecNumber evidence="7">3.1.4.4</ecNumber>
    </recommendedName>
</protein>
<dbReference type="PROSITE" id="PS50035">
    <property type="entry name" value="PLD"/>
    <property type="match status" value="2"/>
</dbReference>
<evidence type="ECO:0000256" key="6">
    <source>
        <dbReference type="ARBA" id="ARBA00023098"/>
    </source>
</evidence>
<keyword evidence="6" id="KW-0443">Lipid metabolism</keyword>
<evidence type="ECO:0000313" key="11">
    <source>
        <dbReference type="Proteomes" id="UP001187531"/>
    </source>
</evidence>
<dbReference type="InterPro" id="IPR016555">
    <property type="entry name" value="PLipase_D_euk"/>
</dbReference>
<organism evidence="10 11">
    <name type="scientific">Artemia franciscana</name>
    <name type="common">Brine shrimp</name>
    <name type="synonym">Artemia sanfranciscana</name>
    <dbReference type="NCBI Taxonomy" id="6661"/>
    <lineage>
        <taxon>Eukaryota</taxon>
        <taxon>Metazoa</taxon>
        <taxon>Ecdysozoa</taxon>
        <taxon>Arthropoda</taxon>
        <taxon>Crustacea</taxon>
        <taxon>Branchiopoda</taxon>
        <taxon>Anostraca</taxon>
        <taxon>Artemiidae</taxon>
        <taxon>Artemia</taxon>
    </lineage>
</organism>
<evidence type="ECO:0000256" key="1">
    <source>
        <dbReference type="ARBA" id="ARBA00000798"/>
    </source>
</evidence>
<dbReference type="Gene3D" id="3.30.870.10">
    <property type="entry name" value="Endonuclease Chain A"/>
    <property type="match status" value="2"/>
</dbReference>
<dbReference type="GO" id="GO:0035556">
    <property type="term" value="P:intracellular signal transduction"/>
    <property type="evidence" value="ECO:0007669"/>
    <property type="project" value="InterPro"/>
</dbReference>
<evidence type="ECO:0000259" key="9">
    <source>
        <dbReference type="PROSITE" id="PS50195"/>
    </source>
</evidence>
<dbReference type="CDD" id="cd09141">
    <property type="entry name" value="PLDc_vPLD1_2_yPLD_like_2"/>
    <property type="match status" value="1"/>
</dbReference>
<evidence type="ECO:0000256" key="2">
    <source>
        <dbReference type="ARBA" id="ARBA00008664"/>
    </source>
</evidence>
<dbReference type="SUPFAM" id="SSF64268">
    <property type="entry name" value="PX domain"/>
    <property type="match status" value="1"/>
</dbReference>
<gene>
    <name evidence="10" type="ORF">QYM36_003015</name>
</gene>
<dbReference type="GO" id="GO:0009395">
    <property type="term" value="P:phospholipid catabolic process"/>
    <property type="evidence" value="ECO:0007669"/>
    <property type="project" value="TreeGrafter"/>
</dbReference>
<dbReference type="GO" id="GO:0060627">
    <property type="term" value="P:regulation of vesicle-mediated transport"/>
    <property type="evidence" value="ECO:0007669"/>
    <property type="project" value="TreeGrafter"/>
</dbReference>
<evidence type="ECO:0000256" key="7">
    <source>
        <dbReference type="PIRNR" id="PIRNR009376"/>
    </source>
</evidence>
<proteinExistence type="inferred from homology"/>
<dbReference type="PANTHER" id="PTHR18896:SF76">
    <property type="entry name" value="PHOSPHOLIPASE"/>
    <property type="match status" value="1"/>
</dbReference>
<evidence type="ECO:0000256" key="5">
    <source>
        <dbReference type="ARBA" id="ARBA00022963"/>
    </source>
</evidence>
<dbReference type="GO" id="GO:0035091">
    <property type="term" value="F:phosphatidylinositol binding"/>
    <property type="evidence" value="ECO:0007669"/>
    <property type="project" value="InterPro"/>
</dbReference>
<comment type="caution">
    <text evidence="10">The sequence shown here is derived from an EMBL/GenBank/DDBJ whole genome shotgun (WGS) entry which is preliminary data.</text>
</comment>
<dbReference type="Pfam" id="PF00787">
    <property type="entry name" value="PX"/>
    <property type="match status" value="1"/>
</dbReference>
<dbReference type="Pfam" id="PF00614">
    <property type="entry name" value="PLDc"/>
    <property type="match status" value="1"/>
</dbReference>
<evidence type="ECO:0000259" key="8">
    <source>
        <dbReference type="PROSITE" id="PS50035"/>
    </source>
</evidence>
<comment type="catalytic activity">
    <reaction evidence="1 7">
        <text>a 1,2-diacyl-sn-glycero-3-phosphocholine + H2O = a 1,2-diacyl-sn-glycero-3-phosphate + choline + H(+)</text>
        <dbReference type="Rhea" id="RHEA:14445"/>
        <dbReference type="ChEBI" id="CHEBI:15354"/>
        <dbReference type="ChEBI" id="CHEBI:15377"/>
        <dbReference type="ChEBI" id="CHEBI:15378"/>
        <dbReference type="ChEBI" id="CHEBI:57643"/>
        <dbReference type="ChEBI" id="CHEBI:58608"/>
        <dbReference type="EC" id="3.1.4.4"/>
    </reaction>
</comment>